<dbReference type="GO" id="GO:0005524">
    <property type="term" value="F:ATP binding"/>
    <property type="evidence" value="ECO:0007669"/>
    <property type="project" value="UniProtKB-KW"/>
</dbReference>
<sequence length="722" mass="81350">MPKFESTFTKEFLAIYDRNSCDIHYKASLAKKRSRKLQSSCCTIEWRAGPCKEQPSLSILAHLFFIEIDQKGWRAFLFPLSGIGSPKWRFIIDLTSCTQVLSMVLDDARQDHFVQIETPKCRKATPLNSFTSPRFSLQWRNLSLKAKITNPRTNKTEEKEILANVSGTANPGELLVIMGPSGAGKSSLLDCISGRNKAVEGEITVNGLPWSDATKRLASYVLQDDLFYQTITVKEHLVFQAKLRMGKLHTKQQYMKRVDEVMEQLGLMKCRDTLIGGSSQRGISGGERKRLSFATEILTNPSILFVDEPTSGLDSYMAETVTAQLQQIARDGRTVIATIHQPSSELFALFDQLYLLSDGSPVYQGKTVDSVEYFASLGYACPSMMNPTDYFMKQLVVMDKATDNEGVARIEKFKTEWNIRQPMLSSPSLDEETAVTEYQDTRLNVLGQFSVLVHRNVIRFARDRFGLQVSLFQTVFISLIVGLIYLQLDVNQKGVQNFTGAFFFLIVNQTFSAANPVFISVPLELPIIIREYRGGLYHLFSWYIAKNVSELPMQLLLPVLFFVPAYLLIGIGHGFHVYIYQQIIIILVNSCAVGLGYMVSCLVRRIDIAPVIGLVIILPFLLFGGLLINSDDCPDYFVWIQYLSPIKYGFEAVMKIFWERVPTIACNEVIENCTARSGTDVLRSFSLASRTPFGSGLILLVINVGFRTVGFIGLWLSLRKER</sequence>
<organism evidence="10 11">
    <name type="scientific">Bremia lactucae</name>
    <name type="common">Lettuce downy mildew</name>
    <dbReference type="NCBI Taxonomy" id="4779"/>
    <lineage>
        <taxon>Eukaryota</taxon>
        <taxon>Sar</taxon>
        <taxon>Stramenopiles</taxon>
        <taxon>Oomycota</taxon>
        <taxon>Peronosporomycetes</taxon>
        <taxon>Peronosporales</taxon>
        <taxon>Peronosporaceae</taxon>
        <taxon>Bremia</taxon>
    </lineage>
</organism>
<dbReference type="PROSITE" id="PS50893">
    <property type="entry name" value="ABC_TRANSPORTER_2"/>
    <property type="match status" value="1"/>
</dbReference>
<comment type="caution">
    <text evidence="10">The sequence shown here is derived from an EMBL/GenBank/DDBJ whole genome shotgun (WGS) entry which is preliminary data.</text>
</comment>
<evidence type="ECO:0000256" key="6">
    <source>
        <dbReference type="ARBA" id="ARBA00022989"/>
    </source>
</evidence>
<keyword evidence="6 8" id="KW-1133">Transmembrane helix</keyword>
<keyword evidence="5" id="KW-0067">ATP-binding</keyword>
<dbReference type="GO" id="GO:0016020">
    <property type="term" value="C:membrane"/>
    <property type="evidence" value="ECO:0007669"/>
    <property type="project" value="UniProtKB-SubCell"/>
</dbReference>
<dbReference type="PANTHER" id="PTHR48041:SF139">
    <property type="entry name" value="PROTEIN SCARLET"/>
    <property type="match status" value="1"/>
</dbReference>
<dbReference type="InterPro" id="IPR003439">
    <property type="entry name" value="ABC_transporter-like_ATP-bd"/>
</dbReference>
<dbReference type="Proteomes" id="UP000294530">
    <property type="component" value="Unassembled WGS sequence"/>
</dbReference>
<dbReference type="Pfam" id="PF01061">
    <property type="entry name" value="ABC2_membrane"/>
    <property type="match status" value="1"/>
</dbReference>
<keyword evidence="11" id="KW-1185">Reference proteome</keyword>
<reference evidence="10 11" key="1">
    <citation type="journal article" date="2021" name="Genome Biol.">
        <title>AFLAP: assembly-free linkage analysis pipeline using k-mers from genome sequencing data.</title>
        <authorList>
            <person name="Fletcher K."/>
            <person name="Zhang L."/>
            <person name="Gil J."/>
            <person name="Han R."/>
            <person name="Cavanaugh K."/>
            <person name="Michelmore R."/>
        </authorList>
    </citation>
    <scope>NUCLEOTIDE SEQUENCE [LARGE SCALE GENOMIC DNA]</scope>
    <source>
        <strain evidence="10 11">SF5</strain>
    </source>
</reference>
<evidence type="ECO:0000256" key="2">
    <source>
        <dbReference type="ARBA" id="ARBA00022448"/>
    </source>
</evidence>
<dbReference type="RefSeq" id="XP_067816951.1">
    <property type="nucleotide sequence ID" value="XM_067967851.1"/>
</dbReference>
<dbReference type="InterPro" id="IPR050352">
    <property type="entry name" value="ABCG_transporters"/>
</dbReference>
<feature type="transmembrane region" description="Helical" evidence="8">
    <location>
        <begin position="500"/>
        <end position="523"/>
    </location>
</feature>
<dbReference type="EMBL" id="SHOA02000006">
    <property type="protein sequence ID" value="TDH67452.1"/>
    <property type="molecule type" value="Genomic_DNA"/>
</dbReference>
<evidence type="ECO:0000256" key="5">
    <source>
        <dbReference type="ARBA" id="ARBA00022840"/>
    </source>
</evidence>
<dbReference type="AlphaFoldDB" id="A0A976FIH6"/>
<dbReference type="FunFam" id="3.40.50.300:FF:001480">
    <property type="entry name" value="ABC transporter"/>
    <property type="match status" value="1"/>
</dbReference>
<keyword evidence="3 8" id="KW-0812">Transmembrane</keyword>
<dbReference type="InterPro" id="IPR013525">
    <property type="entry name" value="ABC2_TM"/>
</dbReference>
<evidence type="ECO:0000313" key="11">
    <source>
        <dbReference type="Proteomes" id="UP000294530"/>
    </source>
</evidence>
<dbReference type="InterPro" id="IPR003593">
    <property type="entry name" value="AAA+_ATPase"/>
</dbReference>
<dbReference type="InterPro" id="IPR027417">
    <property type="entry name" value="P-loop_NTPase"/>
</dbReference>
<feature type="transmembrane region" description="Helical" evidence="8">
    <location>
        <begin position="611"/>
        <end position="628"/>
    </location>
</feature>
<dbReference type="InterPro" id="IPR017871">
    <property type="entry name" value="ABC_transporter-like_CS"/>
</dbReference>
<accession>A0A976FIH6</accession>
<name>A0A976FIH6_BRELC</name>
<dbReference type="GO" id="GO:0016887">
    <property type="term" value="F:ATP hydrolysis activity"/>
    <property type="evidence" value="ECO:0007669"/>
    <property type="project" value="InterPro"/>
</dbReference>
<evidence type="ECO:0000256" key="4">
    <source>
        <dbReference type="ARBA" id="ARBA00022741"/>
    </source>
</evidence>
<feature type="transmembrane region" description="Helical" evidence="8">
    <location>
        <begin position="693"/>
        <end position="716"/>
    </location>
</feature>
<dbReference type="SUPFAM" id="SSF52540">
    <property type="entry name" value="P-loop containing nucleoside triphosphate hydrolases"/>
    <property type="match status" value="1"/>
</dbReference>
<dbReference type="PROSITE" id="PS00211">
    <property type="entry name" value="ABC_TRANSPORTER_1"/>
    <property type="match status" value="1"/>
</dbReference>
<keyword evidence="4" id="KW-0547">Nucleotide-binding</keyword>
<dbReference type="SMART" id="SM00382">
    <property type="entry name" value="AAA"/>
    <property type="match status" value="1"/>
</dbReference>
<evidence type="ECO:0000259" key="9">
    <source>
        <dbReference type="PROSITE" id="PS50893"/>
    </source>
</evidence>
<dbReference type="GO" id="GO:0140359">
    <property type="term" value="F:ABC-type transporter activity"/>
    <property type="evidence" value="ECO:0007669"/>
    <property type="project" value="InterPro"/>
</dbReference>
<evidence type="ECO:0000256" key="1">
    <source>
        <dbReference type="ARBA" id="ARBA00004141"/>
    </source>
</evidence>
<keyword evidence="7 8" id="KW-0472">Membrane</keyword>
<gene>
    <name evidence="10" type="ORF">CCR75_009814</name>
</gene>
<dbReference type="InterPro" id="IPR043926">
    <property type="entry name" value="ABCG_dom"/>
</dbReference>
<dbReference type="GeneID" id="94353522"/>
<evidence type="ECO:0000256" key="8">
    <source>
        <dbReference type="SAM" id="Phobius"/>
    </source>
</evidence>
<evidence type="ECO:0000313" key="10">
    <source>
        <dbReference type="EMBL" id="TDH67452.1"/>
    </source>
</evidence>
<proteinExistence type="predicted"/>
<keyword evidence="2" id="KW-0813">Transport</keyword>
<evidence type="ECO:0000256" key="3">
    <source>
        <dbReference type="ARBA" id="ARBA00022692"/>
    </source>
</evidence>
<feature type="transmembrane region" description="Helical" evidence="8">
    <location>
        <begin position="579"/>
        <end position="599"/>
    </location>
</feature>
<feature type="transmembrane region" description="Helical" evidence="8">
    <location>
        <begin position="465"/>
        <end position="488"/>
    </location>
</feature>
<dbReference type="OrthoDB" id="66620at2759"/>
<dbReference type="KEGG" id="blac:94353522"/>
<protein>
    <recommendedName>
        <fullName evidence="9">ABC transporter domain-containing protein</fullName>
    </recommendedName>
</protein>
<feature type="domain" description="ABC transporter" evidence="9">
    <location>
        <begin position="137"/>
        <end position="383"/>
    </location>
</feature>
<comment type="subcellular location">
    <subcellularLocation>
        <location evidence="1">Membrane</location>
        <topology evidence="1">Multi-pass membrane protein</topology>
    </subcellularLocation>
</comment>
<evidence type="ECO:0000256" key="7">
    <source>
        <dbReference type="ARBA" id="ARBA00023136"/>
    </source>
</evidence>
<feature type="transmembrane region" description="Helical" evidence="8">
    <location>
        <begin position="555"/>
        <end position="573"/>
    </location>
</feature>
<dbReference type="PANTHER" id="PTHR48041">
    <property type="entry name" value="ABC TRANSPORTER G FAMILY MEMBER 28"/>
    <property type="match status" value="1"/>
</dbReference>
<dbReference type="Pfam" id="PF00005">
    <property type="entry name" value="ABC_tran"/>
    <property type="match status" value="1"/>
</dbReference>
<dbReference type="CDD" id="cd03213">
    <property type="entry name" value="ABCG_EPDR"/>
    <property type="match status" value="1"/>
</dbReference>
<dbReference type="Gene3D" id="3.40.50.300">
    <property type="entry name" value="P-loop containing nucleotide triphosphate hydrolases"/>
    <property type="match status" value="1"/>
</dbReference>
<dbReference type="Pfam" id="PF19055">
    <property type="entry name" value="ABC2_membrane_7"/>
    <property type="match status" value="1"/>
</dbReference>